<dbReference type="AlphaFoldDB" id="A0A9N8ECP3"/>
<evidence type="ECO:0000313" key="3">
    <source>
        <dbReference type="Proteomes" id="UP001153069"/>
    </source>
</evidence>
<feature type="region of interest" description="Disordered" evidence="1">
    <location>
        <begin position="1"/>
        <end position="94"/>
    </location>
</feature>
<feature type="compositionally biased region" description="Polar residues" evidence="1">
    <location>
        <begin position="61"/>
        <end position="87"/>
    </location>
</feature>
<sequence length="94" mass="10119">MNEEEEPSWLSGKNDHLHRKAVLSEEASESEPLLFGSGPIPLEGEVKTPTPMVADDDEEAQSGSNNKYGSLGNTKEASSVASSSTRDNSNKKKK</sequence>
<evidence type="ECO:0000313" key="2">
    <source>
        <dbReference type="EMBL" id="CAB9519006.1"/>
    </source>
</evidence>
<reference evidence="2" key="1">
    <citation type="submission" date="2020-06" db="EMBL/GenBank/DDBJ databases">
        <authorList>
            <consortium name="Plant Systems Biology data submission"/>
        </authorList>
    </citation>
    <scope>NUCLEOTIDE SEQUENCE</scope>
    <source>
        <strain evidence="2">D6</strain>
    </source>
</reference>
<gene>
    <name evidence="2" type="ORF">SEMRO_980_G227480.1</name>
</gene>
<protein>
    <submittedName>
        <fullName evidence="2">Uncharacterized protein</fullName>
    </submittedName>
</protein>
<dbReference type="EMBL" id="CAICTM010000978">
    <property type="protein sequence ID" value="CAB9519006.1"/>
    <property type="molecule type" value="Genomic_DNA"/>
</dbReference>
<proteinExistence type="predicted"/>
<dbReference type="OrthoDB" id="41983at2759"/>
<accession>A0A9N8ECP3</accession>
<keyword evidence="3" id="KW-1185">Reference proteome</keyword>
<organism evidence="2 3">
    <name type="scientific">Seminavis robusta</name>
    <dbReference type="NCBI Taxonomy" id="568900"/>
    <lineage>
        <taxon>Eukaryota</taxon>
        <taxon>Sar</taxon>
        <taxon>Stramenopiles</taxon>
        <taxon>Ochrophyta</taxon>
        <taxon>Bacillariophyta</taxon>
        <taxon>Bacillariophyceae</taxon>
        <taxon>Bacillariophycidae</taxon>
        <taxon>Naviculales</taxon>
        <taxon>Naviculaceae</taxon>
        <taxon>Seminavis</taxon>
    </lineage>
</organism>
<name>A0A9N8ECP3_9STRA</name>
<dbReference type="Proteomes" id="UP001153069">
    <property type="component" value="Unassembled WGS sequence"/>
</dbReference>
<evidence type="ECO:0000256" key="1">
    <source>
        <dbReference type="SAM" id="MobiDB-lite"/>
    </source>
</evidence>
<comment type="caution">
    <text evidence="2">The sequence shown here is derived from an EMBL/GenBank/DDBJ whole genome shotgun (WGS) entry which is preliminary data.</text>
</comment>